<evidence type="ECO:0000256" key="3">
    <source>
        <dbReference type="ARBA" id="ARBA00023242"/>
    </source>
</evidence>
<evidence type="ECO:0000256" key="4">
    <source>
        <dbReference type="SAM" id="MobiDB-lite"/>
    </source>
</evidence>
<feature type="compositionally biased region" description="Basic and acidic residues" evidence="4">
    <location>
        <begin position="152"/>
        <end position="161"/>
    </location>
</feature>
<name>A0A834X9C7_9FABA</name>
<feature type="compositionally biased region" description="Acidic residues" evidence="4">
    <location>
        <begin position="36"/>
        <end position="53"/>
    </location>
</feature>
<evidence type="ECO:0000313" key="5">
    <source>
        <dbReference type="EMBL" id="KAF7840625.1"/>
    </source>
</evidence>
<feature type="region of interest" description="Disordered" evidence="4">
    <location>
        <begin position="106"/>
        <end position="166"/>
    </location>
</feature>
<sequence>MPSCSNAQSTKVDLTKNQSALHSIDSHERNLKPEEAKEEEEEEEEEGDDEDADFNPFLKETPSQEASSSLSSEVDGLDGDAINSRLCVGIDASKLTSKEQICAVGDSEHGEEEIIMQSPLPPDGTCKKGLQKSATCNSKKRKPALISESETNQEKDNDLSSKTDGAAVRLGELNNLTKSHSPVVEIDDEDAICTRTRARYSLASFTLDELETFLQETDDDDDLQNVDDEEEYRKFLAAVLQDGDDEGVTTHENENADDEDEDEDNDADFEIELEELLESDIDENAAVKPRKEYDGAGRRPETRQNRRQKASSQCEKKTLGQAKRPLRPILPNLPNGPPTSGKALMPEATLCFQSSTLGNGLVNGFTPQQIGQLHSLIHDHVQLLIQVFSLSILDPSRQHIASQVQGLLFELLHKRDKVVSSKSVPYPSICFYQSNGLSSVSNGVSNFVPGQFNIESACTYDAQRVFLPQTNQSSSDVRCEYNSNSSSSFQDIEGSFQVPFVRGPVISILDVSPLNLIGKFADDVYSAVQECRNRYLESGSDMRSEKEPLFPCFPSLSKANNEASTGTTLAAVNAVSTSPGQQQPKKTLAAMLVESTKKQSIALVPKEIAKLTQRFLPMFNPALFPHKPPPPAVVNRVLFTDTEDEPQLLDVEVYVFSALGPWLLALGLMEYNTDWKAIQQRFLPCKSKHQIFVRQKNRCSSKAPDNPIKAVRRMKTSPLTAEEIACIQEGLKVYKFDWMSVWQYIVPHRDPSLLPRQWRIALGTQKSYKLDASKREKRRLYESKRRKLKAAALESWQAVSDKEGCDDEITGAENCANNSDVAYVHQAFLADWRPETSTLSCPELFSTTNGEVNLVNDAMAQEDTQNYNSQQTENGVCGKAQPVLDDRAAFPFMSKLPPHFPTSSDLRSGIHGAPSAIKPKNPLFDVTTSSSKYYCRPYRSRRINSTHLVKLAPDLPPVNLPPSVRVVSQTAFKGYQCGTSKIYPTGGSVTAHRKDDSASQIAHAEKSGIGHPIKNGTRPTSKDSVADSHLESSGTVVGRSVAEKVTSDLHMHPLLFQATENVPYYPLKFTSGASSSFNFFSGTQPQLNLSLFHRPHQQNHVDKSLKSKDCTSGSSGFDFHPLLKKSNDSQLQTSFDAIQTESLVNSGMPAIANTCSSLSEKSNELDLDIHLSSTSGKEKSMKSRQLKTHDSMGCVMTVTNCGTATNSQEKGEKGPTVSSTKLASCAHPLPLVGHQDNISRCDINDIDDNSHPEIVMEQEELSDSEEDMEEHVEFECEEMADSEGESGSGCEQLIEAHNKEDLTFAVEKVARDTSFMGRSSEPNVNSNTQVDDILLINDTSTLKTGLTSEGKDDKSSSVWLSLDSSCAAENDVLSKTTHEVGALGEAPSSRNFESSRPSRCCKKSKSCSKAVPEDRNNIDMVQQLSLGPVVFATPRKPRKRSGKSRSNLNIGLTVESSGHDNHND</sequence>
<dbReference type="GO" id="GO:0006355">
    <property type="term" value="P:regulation of DNA-templated transcription"/>
    <property type="evidence" value="ECO:0007669"/>
    <property type="project" value="TreeGrafter"/>
</dbReference>
<dbReference type="EMBL" id="JAAIUW010000002">
    <property type="protein sequence ID" value="KAF7840625.1"/>
    <property type="molecule type" value="Genomic_DNA"/>
</dbReference>
<feature type="region of interest" description="Disordered" evidence="4">
    <location>
        <begin position="1"/>
        <end position="78"/>
    </location>
</feature>
<dbReference type="GO" id="GO:0003712">
    <property type="term" value="F:transcription coregulator activity"/>
    <property type="evidence" value="ECO:0007669"/>
    <property type="project" value="TreeGrafter"/>
</dbReference>
<organism evidence="5 6">
    <name type="scientific">Senna tora</name>
    <dbReference type="NCBI Taxonomy" id="362788"/>
    <lineage>
        <taxon>Eukaryota</taxon>
        <taxon>Viridiplantae</taxon>
        <taxon>Streptophyta</taxon>
        <taxon>Embryophyta</taxon>
        <taxon>Tracheophyta</taxon>
        <taxon>Spermatophyta</taxon>
        <taxon>Magnoliopsida</taxon>
        <taxon>eudicotyledons</taxon>
        <taxon>Gunneridae</taxon>
        <taxon>Pentapetalae</taxon>
        <taxon>rosids</taxon>
        <taxon>fabids</taxon>
        <taxon>Fabales</taxon>
        <taxon>Fabaceae</taxon>
        <taxon>Caesalpinioideae</taxon>
        <taxon>Cassia clade</taxon>
        <taxon>Senna</taxon>
    </lineage>
</organism>
<proteinExistence type="predicted"/>
<dbReference type="InterPro" id="IPR052435">
    <property type="entry name" value="YY1-Transcr_Regul"/>
</dbReference>
<feature type="compositionally biased region" description="Basic and acidic residues" evidence="4">
    <location>
        <begin position="289"/>
        <end position="304"/>
    </location>
</feature>
<feature type="region of interest" description="Disordered" evidence="4">
    <location>
        <begin position="1008"/>
        <end position="1033"/>
    </location>
</feature>
<gene>
    <name evidence="5" type="ORF">G2W53_002923</name>
</gene>
<dbReference type="GO" id="GO:0005634">
    <property type="term" value="C:nucleus"/>
    <property type="evidence" value="ECO:0007669"/>
    <property type="project" value="TreeGrafter"/>
</dbReference>
<dbReference type="OrthoDB" id="49309at2759"/>
<keyword evidence="2" id="KW-0804">Transcription</keyword>
<feature type="region of interest" description="Disordered" evidence="4">
    <location>
        <begin position="1429"/>
        <end position="1464"/>
    </location>
</feature>
<feature type="region of interest" description="Disordered" evidence="4">
    <location>
        <begin position="240"/>
        <end position="335"/>
    </location>
</feature>
<evidence type="ECO:0000313" key="6">
    <source>
        <dbReference type="Proteomes" id="UP000634136"/>
    </source>
</evidence>
<dbReference type="PANTHER" id="PTHR16088">
    <property type="entry name" value="YY1 ASSOCIATED PROTEIN-RELATED"/>
    <property type="match status" value="1"/>
</dbReference>
<feature type="compositionally biased region" description="Polar residues" evidence="4">
    <location>
        <begin position="1447"/>
        <end position="1456"/>
    </location>
</feature>
<feature type="compositionally biased region" description="Acidic residues" evidence="4">
    <location>
        <begin position="255"/>
        <end position="283"/>
    </location>
</feature>
<accession>A0A834X9C7</accession>
<feature type="compositionally biased region" description="Basic and acidic residues" evidence="4">
    <location>
        <begin position="24"/>
        <end position="35"/>
    </location>
</feature>
<reference evidence="5" key="1">
    <citation type="submission" date="2020-09" db="EMBL/GenBank/DDBJ databases">
        <title>Genome-Enabled Discovery of Anthraquinone Biosynthesis in Senna tora.</title>
        <authorList>
            <person name="Kang S.-H."/>
            <person name="Pandey R.P."/>
            <person name="Lee C.-M."/>
            <person name="Sim J.-S."/>
            <person name="Jeong J.-T."/>
            <person name="Choi B.-S."/>
            <person name="Jung M."/>
            <person name="Ginzburg D."/>
            <person name="Zhao K."/>
            <person name="Won S.Y."/>
            <person name="Oh T.-J."/>
            <person name="Yu Y."/>
            <person name="Kim N.-H."/>
            <person name="Lee O.R."/>
            <person name="Lee T.-H."/>
            <person name="Bashyal P."/>
            <person name="Kim T.-S."/>
            <person name="Lee W.-H."/>
            <person name="Kawkins C."/>
            <person name="Kim C.-K."/>
            <person name="Kim J.S."/>
            <person name="Ahn B.O."/>
            <person name="Rhee S.Y."/>
            <person name="Sohng J.K."/>
        </authorList>
    </citation>
    <scope>NUCLEOTIDE SEQUENCE</scope>
    <source>
        <tissue evidence="5">Leaf</tissue>
    </source>
</reference>
<keyword evidence="6" id="KW-1185">Reference proteome</keyword>
<evidence type="ECO:0000256" key="2">
    <source>
        <dbReference type="ARBA" id="ARBA00023163"/>
    </source>
</evidence>
<protein>
    <submittedName>
        <fullName evidence="5">Myb-like protein O</fullName>
    </submittedName>
</protein>
<feature type="compositionally biased region" description="Basic and acidic residues" evidence="4">
    <location>
        <begin position="1020"/>
        <end position="1030"/>
    </location>
</feature>
<dbReference type="Proteomes" id="UP000634136">
    <property type="component" value="Unassembled WGS sequence"/>
</dbReference>
<keyword evidence="3" id="KW-0539">Nucleus</keyword>
<keyword evidence="1" id="KW-0805">Transcription regulation</keyword>
<comment type="caution">
    <text evidence="5">The sequence shown here is derived from an EMBL/GenBank/DDBJ whole genome shotgun (WGS) entry which is preliminary data.</text>
</comment>
<dbReference type="PANTHER" id="PTHR16088:SF3">
    <property type="entry name" value="GON-4-LIKE PROTEIN"/>
    <property type="match status" value="1"/>
</dbReference>
<feature type="compositionally biased region" description="Polar residues" evidence="4">
    <location>
        <begin position="1"/>
        <end position="21"/>
    </location>
</feature>
<evidence type="ECO:0000256" key="1">
    <source>
        <dbReference type="ARBA" id="ARBA00023015"/>
    </source>
</evidence>